<reference evidence="3" key="2">
    <citation type="submission" date="2017-12" db="EMBL/GenBank/DDBJ databases">
        <title>Genome sequence of the Bar-tailed Godwit (Limosa lapponica baueri).</title>
        <authorList>
            <person name="Lima N.C.B."/>
            <person name="Parody-Merino A.M."/>
            <person name="Battley P.F."/>
            <person name="Fidler A.E."/>
            <person name="Prosdocimi F."/>
        </authorList>
    </citation>
    <scope>NUCLEOTIDE SEQUENCE [LARGE SCALE GENOMIC DNA]</scope>
</reference>
<accession>A0A2I0U7M0</accession>
<evidence type="ECO:0000313" key="2">
    <source>
        <dbReference type="EMBL" id="PKU42035.1"/>
    </source>
</evidence>
<evidence type="ECO:0000256" key="1">
    <source>
        <dbReference type="SAM" id="Phobius"/>
    </source>
</evidence>
<dbReference type="EMBL" id="KZ506039">
    <property type="protein sequence ID" value="PKU42035.1"/>
    <property type="molecule type" value="Genomic_DNA"/>
</dbReference>
<feature type="transmembrane region" description="Helical" evidence="1">
    <location>
        <begin position="37"/>
        <end position="59"/>
    </location>
</feature>
<keyword evidence="1" id="KW-0472">Membrane</keyword>
<reference evidence="3" key="1">
    <citation type="submission" date="2017-11" db="EMBL/GenBank/DDBJ databases">
        <authorList>
            <person name="Lima N.C."/>
            <person name="Parody-Merino A.M."/>
            <person name="Battley P.F."/>
            <person name="Fidler A.E."/>
            <person name="Prosdocimi F."/>
        </authorList>
    </citation>
    <scope>NUCLEOTIDE SEQUENCE [LARGE SCALE GENOMIC DNA]</scope>
</reference>
<gene>
    <name evidence="2" type="ORF">llap_7657</name>
</gene>
<keyword evidence="1" id="KW-0812">Transmembrane</keyword>
<keyword evidence="1" id="KW-1133">Transmembrane helix</keyword>
<dbReference type="Proteomes" id="UP000233556">
    <property type="component" value="Unassembled WGS sequence"/>
</dbReference>
<evidence type="ECO:0000313" key="3">
    <source>
        <dbReference type="Proteomes" id="UP000233556"/>
    </source>
</evidence>
<dbReference type="AlphaFoldDB" id="A0A2I0U7M0"/>
<protein>
    <submittedName>
        <fullName evidence="2">Uncharacterized protein</fullName>
    </submittedName>
</protein>
<sequence length="134" mass="15150">MPLQFNQPVQQPPRFLAPSAACHVPLLPLLLLLLPPLLLLLSLFLPLLLPPSQLLLLLLPLLRPISGRMDPLTADNSTNGLQDAVSRHYRNMNDLYRKQMLQELLYLKAQACDNRDKKKTKKDVNKGIVKDIIS</sequence>
<name>A0A2I0U7M0_LIMLA</name>
<organism evidence="2 3">
    <name type="scientific">Limosa lapponica baueri</name>
    <dbReference type="NCBI Taxonomy" id="1758121"/>
    <lineage>
        <taxon>Eukaryota</taxon>
        <taxon>Metazoa</taxon>
        <taxon>Chordata</taxon>
        <taxon>Craniata</taxon>
        <taxon>Vertebrata</taxon>
        <taxon>Euteleostomi</taxon>
        <taxon>Archelosauria</taxon>
        <taxon>Archosauria</taxon>
        <taxon>Dinosauria</taxon>
        <taxon>Saurischia</taxon>
        <taxon>Theropoda</taxon>
        <taxon>Coelurosauria</taxon>
        <taxon>Aves</taxon>
        <taxon>Neognathae</taxon>
        <taxon>Neoaves</taxon>
        <taxon>Charadriiformes</taxon>
        <taxon>Scolopacidae</taxon>
        <taxon>Limosa</taxon>
    </lineage>
</organism>
<keyword evidence="3" id="KW-1185">Reference proteome</keyword>
<proteinExistence type="predicted"/>